<dbReference type="InterPro" id="IPR008921">
    <property type="entry name" value="DNA_pol3_clamp-load_cplx_C"/>
</dbReference>
<dbReference type="GO" id="GO:0009360">
    <property type="term" value="C:DNA polymerase III complex"/>
    <property type="evidence" value="ECO:0007669"/>
    <property type="project" value="TreeGrafter"/>
</dbReference>
<dbReference type="PATRIC" id="fig|1449350.3.peg.1409"/>
<evidence type="ECO:0000256" key="2">
    <source>
        <dbReference type="ARBA" id="ARBA00022679"/>
    </source>
</evidence>
<dbReference type="PANTHER" id="PTHR34388">
    <property type="entry name" value="DNA POLYMERASE III SUBUNIT DELTA"/>
    <property type="match status" value="1"/>
</dbReference>
<dbReference type="EC" id="2.7.7.7" evidence="1"/>
<dbReference type="AlphaFoldDB" id="X7EHP5"/>
<evidence type="ECO:0000313" key="8">
    <source>
        <dbReference type="EMBL" id="ETX15412.1"/>
    </source>
</evidence>
<dbReference type="NCBIfam" id="TIGR01128">
    <property type="entry name" value="holA"/>
    <property type="match status" value="1"/>
</dbReference>
<dbReference type="InterPro" id="IPR027417">
    <property type="entry name" value="P-loop_NTPase"/>
</dbReference>
<evidence type="ECO:0000313" key="9">
    <source>
        <dbReference type="Proteomes" id="UP000022447"/>
    </source>
</evidence>
<dbReference type="Gene3D" id="3.40.50.300">
    <property type="entry name" value="P-loop containing nucleotide triphosphate hydrolases"/>
    <property type="match status" value="1"/>
</dbReference>
<evidence type="ECO:0000256" key="6">
    <source>
        <dbReference type="ARBA" id="ARBA00034754"/>
    </source>
</evidence>
<keyword evidence="9" id="KW-1185">Reference proteome</keyword>
<evidence type="ECO:0000256" key="1">
    <source>
        <dbReference type="ARBA" id="ARBA00012417"/>
    </source>
</evidence>
<dbReference type="eggNOG" id="COG1466">
    <property type="taxonomic scope" value="Bacteria"/>
</dbReference>
<gene>
    <name evidence="8" type="ORF">OCH239_16445</name>
</gene>
<evidence type="ECO:0000256" key="4">
    <source>
        <dbReference type="ARBA" id="ARBA00022705"/>
    </source>
</evidence>
<reference evidence="8 9" key="1">
    <citation type="submission" date="2014-01" db="EMBL/GenBank/DDBJ databases">
        <title>Roseivivax halodurans JCM 10272 Genome Sequencing.</title>
        <authorList>
            <person name="Lai Q."/>
            <person name="Li G."/>
            <person name="Shao Z."/>
        </authorList>
    </citation>
    <scope>NUCLEOTIDE SEQUENCE [LARGE SCALE GENOMIC DNA]</scope>
    <source>
        <strain evidence="8 9">JCM 10272</strain>
    </source>
</reference>
<comment type="similarity">
    <text evidence="6">Belongs to the DNA polymerase HolA subunit family.</text>
</comment>
<dbReference type="OrthoDB" id="9804983at2"/>
<sequence length="341" mass="36811">MKLSPRDAPAYFARPDPEKAGLLIYGEDAMRVALRRQEVIAALIGPAGEEEMRLTRLSGGDLRKEPALLMDAIKAQGFFPGPRVAFVEEATDSAFPAIEVALTDWRPGDAQIVVTAGALKASSKLRKLFEGHREAYATGIYNDPPGRAEIEETLKKAGLARIDQAASEALFALARALDPGDFRQTVEKISLYKHGDDSALTAEEVALNAPATSDADIDDVLNVVAEGRVGEVGPVMQRLEGQGVAAVTLVIFALRHFRILHAAASDPGGPGQGIGRVKPPVFGPRRDAMLRQAQGWGMHRLEQALRVLTETDLTLRSAGQRGPQMALVERAMIRLAMLARR</sequence>
<keyword evidence="4" id="KW-0235">DNA replication</keyword>
<dbReference type="Gene3D" id="1.20.272.10">
    <property type="match status" value="1"/>
</dbReference>
<name>X7EHP5_9RHOB</name>
<keyword evidence="2" id="KW-0808">Transferase</keyword>
<proteinExistence type="inferred from homology"/>
<evidence type="ECO:0000256" key="5">
    <source>
        <dbReference type="ARBA" id="ARBA00022932"/>
    </source>
</evidence>
<dbReference type="RefSeq" id="WP_037260225.1">
    <property type="nucleotide sequence ID" value="NZ_JALZ01000005.1"/>
</dbReference>
<comment type="catalytic activity">
    <reaction evidence="7">
        <text>DNA(n) + a 2'-deoxyribonucleoside 5'-triphosphate = DNA(n+1) + diphosphate</text>
        <dbReference type="Rhea" id="RHEA:22508"/>
        <dbReference type="Rhea" id="RHEA-COMP:17339"/>
        <dbReference type="Rhea" id="RHEA-COMP:17340"/>
        <dbReference type="ChEBI" id="CHEBI:33019"/>
        <dbReference type="ChEBI" id="CHEBI:61560"/>
        <dbReference type="ChEBI" id="CHEBI:173112"/>
        <dbReference type="EC" id="2.7.7.7"/>
    </reaction>
</comment>
<dbReference type="STRING" id="1449350.OCH239_16445"/>
<dbReference type="EMBL" id="JALZ01000005">
    <property type="protein sequence ID" value="ETX15412.1"/>
    <property type="molecule type" value="Genomic_DNA"/>
</dbReference>
<dbReference type="GO" id="GO:0003677">
    <property type="term" value="F:DNA binding"/>
    <property type="evidence" value="ECO:0007669"/>
    <property type="project" value="InterPro"/>
</dbReference>
<accession>X7EHP5</accession>
<evidence type="ECO:0000256" key="3">
    <source>
        <dbReference type="ARBA" id="ARBA00022695"/>
    </source>
</evidence>
<comment type="caution">
    <text evidence="8">The sequence shown here is derived from an EMBL/GenBank/DDBJ whole genome shotgun (WGS) entry which is preliminary data.</text>
</comment>
<dbReference type="Proteomes" id="UP000022447">
    <property type="component" value="Unassembled WGS sequence"/>
</dbReference>
<evidence type="ECO:0000256" key="7">
    <source>
        <dbReference type="ARBA" id="ARBA00049244"/>
    </source>
</evidence>
<dbReference type="GO" id="GO:0006261">
    <property type="term" value="P:DNA-templated DNA replication"/>
    <property type="evidence" value="ECO:0007669"/>
    <property type="project" value="TreeGrafter"/>
</dbReference>
<organism evidence="8 9">
    <name type="scientific">Roseivivax halodurans JCM 10272</name>
    <dbReference type="NCBI Taxonomy" id="1449350"/>
    <lineage>
        <taxon>Bacteria</taxon>
        <taxon>Pseudomonadati</taxon>
        <taxon>Pseudomonadota</taxon>
        <taxon>Alphaproteobacteria</taxon>
        <taxon>Rhodobacterales</taxon>
        <taxon>Roseobacteraceae</taxon>
        <taxon>Roseivivax</taxon>
    </lineage>
</organism>
<protein>
    <recommendedName>
        <fullName evidence="1">DNA-directed DNA polymerase</fullName>
        <ecNumber evidence="1">2.7.7.7</ecNumber>
    </recommendedName>
</protein>
<dbReference type="GO" id="GO:0003887">
    <property type="term" value="F:DNA-directed DNA polymerase activity"/>
    <property type="evidence" value="ECO:0007669"/>
    <property type="project" value="UniProtKB-KW"/>
</dbReference>
<keyword evidence="5" id="KW-0239">DNA-directed DNA polymerase</keyword>
<dbReference type="SUPFAM" id="SSF48019">
    <property type="entry name" value="post-AAA+ oligomerization domain-like"/>
    <property type="match status" value="1"/>
</dbReference>
<dbReference type="PANTHER" id="PTHR34388:SF1">
    <property type="entry name" value="DNA POLYMERASE III SUBUNIT DELTA"/>
    <property type="match status" value="1"/>
</dbReference>
<dbReference type="InterPro" id="IPR005790">
    <property type="entry name" value="DNA_polIII_delta"/>
</dbReference>
<keyword evidence="3" id="KW-0548">Nucleotidyltransferase</keyword>